<dbReference type="PANTHER" id="PTHR46580">
    <property type="entry name" value="SENSOR KINASE-RELATED"/>
    <property type="match status" value="1"/>
</dbReference>
<keyword evidence="1" id="KW-0732">Signal</keyword>
<dbReference type="Pfam" id="PF13517">
    <property type="entry name" value="FG-GAP_3"/>
    <property type="match status" value="3"/>
</dbReference>
<reference evidence="2" key="1">
    <citation type="journal article" date="2020" name="mSystems">
        <title>Genome- and Community-Level Interaction Insights into Carbon Utilization and Element Cycling Functions of Hydrothermarchaeota in Hydrothermal Sediment.</title>
        <authorList>
            <person name="Zhou Z."/>
            <person name="Liu Y."/>
            <person name="Xu W."/>
            <person name="Pan J."/>
            <person name="Luo Z.H."/>
            <person name="Li M."/>
        </authorList>
    </citation>
    <scope>NUCLEOTIDE SEQUENCE [LARGE SCALE GENOMIC DNA]</scope>
    <source>
        <strain evidence="2">HyVt-45</strain>
    </source>
</reference>
<dbReference type="InterPro" id="IPR013517">
    <property type="entry name" value="FG-GAP"/>
</dbReference>
<comment type="caution">
    <text evidence="2">The sequence shown here is derived from an EMBL/GenBank/DDBJ whole genome shotgun (WGS) entry which is preliminary data.</text>
</comment>
<dbReference type="PANTHER" id="PTHR46580:SF4">
    <property type="entry name" value="ATP_GTP-BINDING PROTEIN"/>
    <property type="match status" value="1"/>
</dbReference>
<dbReference type="InterPro" id="IPR028994">
    <property type="entry name" value="Integrin_alpha_N"/>
</dbReference>
<evidence type="ECO:0000256" key="1">
    <source>
        <dbReference type="ARBA" id="ARBA00022729"/>
    </source>
</evidence>
<dbReference type="AlphaFoldDB" id="A0A7V1N2N9"/>
<dbReference type="Proteomes" id="UP000886268">
    <property type="component" value="Unassembled WGS sequence"/>
</dbReference>
<name>A0A7V1N2N9_DESA2</name>
<sequence length="798" mass="87567">MWQKKSILFIGLMLLLILNGLGQATELSLPGAPTCATISDFDGDSKSDMAIGTDGAILIYLGNGDGSFSGPTIIPFTGLPNVIRAADVNGDGRTDLVVSDRENGKIKFLLNEYGEFSSIHTENDSRAANDIVGYDFNADGYFDMALAENNAVSIWYGLGDYNSKGKAWFFSWENYPIPTGPLSAIGKADFNQDGLVDLIVTAGNMLYVLTQETTGFTITAQAQTGYNPVALAIADFNQDWVLDVVVANKNSNSVGIFYGSLEGVLYSFETPIYYPVGYSPSSLAIADFNSDNCLDVVVACEGENKIYFLLGNKLGNFALSSESLSTGERPVQILTTDFDSNGKADLVTVNKGTNTLSLFKDQEFASQISFKLPEMDVKVNGEDGPLNLYVDSSNNMEVSGTLVPNDYQGLKADVYLLLETRVSGETEPKTYYITSAGIVEGETAFVEDWNIEAFSGGLLYSISTTELADQVGVGFYTLIAKLIVKNDKGITVNYVMDAVDFTLQGEPVTEFPELDIKIRKNGEGEPLDGPLSFTSQDEIEIFGSLLPHDCQGFLTDVYLTFTVTRPSGEEAETVTYSITADGGLVEGVSPLIENWYATDVPEYYLTFAAQDLINTIGTGFYSIVGKLVLKDRAGFVYYVSDSAEFGLGGRPISNPATVTVTVDTTNERVKAYVSVEANDAAGLPAFAYLWIQCWGTYQYEEDNETKTGYILFTEQYTTEGWEVLENKKYKEDEEREDFTIDPFTVWAVADLTDYPLFDFPRSYLPYGLTCEVHAGFIIKNWDGMDYSVFDCDSFYNVY</sequence>
<dbReference type="SUPFAM" id="SSF69318">
    <property type="entry name" value="Integrin alpha N-terminal domain"/>
    <property type="match status" value="2"/>
</dbReference>
<proteinExistence type="predicted"/>
<dbReference type="EMBL" id="DRKW01000191">
    <property type="protein sequence ID" value="HEB74227.1"/>
    <property type="molecule type" value="Genomic_DNA"/>
</dbReference>
<accession>A0A7V1N2N9</accession>
<evidence type="ECO:0000313" key="2">
    <source>
        <dbReference type="EMBL" id="HEB74227.1"/>
    </source>
</evidence>
<organism evidence="2">
    <name type="scientific">Desulfofervidus auxilii</name>
    <dbReference type="NCBI Taxonomy" id="1621989"/>
    <lineage>
        <taxon>Bacteria</taxon>
        <taxon>Pseudomonadati</taxon>
        <taxon>Thermodesulfobacteriota</taxon>
        <taxon>Candidatus Desulfofervidia</taxon>
        <taxon>Candidatus Desulfofervidales</taxon>
        <taxon>Candidatus Desulfofervidaceae</taxon>
        <taxon>Candidatus Desulfofervidus</taxon>
    </lineage>
</organism>
<dbReference type="Gene3D" id="2.130.10.130">
    <property type="entry name" value="Integrin alpha, N-terminal"/>
    <property type="match status" value="2"/>
</dbReference>
<gene>
    <name evidence="2" type="ORF">ENJ03_03295</name>
</gene>
<protein>
    <submittedName>
        <fullName evidence="2">VCBS repeat-containing protein</fullName>
    </submittedName>
</protein>